<sequence length="58" mass="6616">MIIILIYTSFISHPYTTWHKDLIDHSTILGLVTIPGTHRNSCWSCSLTLILAYLVVSR</sequence>
<geneLocation type="mitochondrion" evidence="1"/>
<comment type="caution">
    <text evidence="1">The sequence shown here is derived from an EMBL/GenBank/DDBJ whole genome shotgun (WGS) entry which is preliminary data.</text>
</comment>
<dbReference type="EMBL" id="LKAM01000022">
    <property type="protein sequence ID" value="KUM45268.1"/>
    <property type="molecule type" value="Genomic_DNA"/>
</dbReference>
<name>A0A101LU99_PICGL</name>
<dbReference type="AlphaFoldDB" id="A0A101LU99"/>
<accession>A0A101LU99</accession>
<keyword evidence="1" id="KW-0496">Mitochondrion</keyword>
<gene>
    <name evidence="1" type="ORF">ABT39_MTgene3508</name>
</gene>
<protein>
    <submittedName>
        <fullName evidence="1">Uncharacterized protein</fullName>
    </submittedName>
</protein>
<evidence type="ECO:0000313" key="1">
    <source>
        <dbReference type="EMBL" id="KUM45268.1"/>
    </source>
</evidence>
<proteinExistence type="predicted"/>
<organism evidence="1">
    <name type="scientific">Picea glauca</name>
    <name type="common">White spruce</name>
    <name type="synonym">Pinus glauca</name>
    <dbReference type="NCBI Taxonomy" id="3330"/>
    <lineage>
        <taxon>Eukaryota</taxon>
        <taxon>Viridiplantae</taxon>
        <taxon>Streptophyta</taxon>
        <taxon>Embryophyta</taxon>
        <taxon>Tracheophyta</taxon>
        <taxon>Spermatophyta</taxon>
        <taxon>Pinopsida</taxon>
        <taxon>Pinidae</taxon>
        <taxon>Conifers I</taxon>
        <taxon>Pinales</taxon>
        <taxon>Pinaceae</taxon>
        <taxon>Picea</taxon>
    </lineage>
</organism>
<reference evidence="1" key="1">
    <citation type="journal article" date="2015" name="Genome Biol. Evol.">
        <title>Organellar Genomes of White Spruce (Picea glauca): Assembly and Annotation.</title>
        <authorList>
            <person name="Jackman S.D."/>
            <person name="Warren R.L."/>
            <person name="Gibb E.A."/>
            <person name="Vandervalk B.P."/>
            <person name="Mohamadi H."/>
            <person name="Chu J."/>
            <person name="Raymond A."/>
            <person name="Pleasance S."/>
            <person name="Coope R."/>
            <person name="Wildung M.R."/>
            <person name="Ritland C.E."/>
            <person name="Bousquet J."/>
            <person name="Jones S.J."/>
            <person name="Bohlmann J."/>
            <person name="Birol I."/>
        </authorList>
    </citation>
    <scope>NUCLEOTIDE SEQUENCE [LARGE SCALE GENOMIC DNA]</scope>
    <source>
        <tissue evidence="1">Flushing bud</tissue>
    </source>
</reference>